<name>A0ABS0UAZ0_9PSED</name>
<gene>
    <name evidence="1" type="ORF">YA0852_01285</name>
</gene>
<organism evidence="1 2">
    <name type="scientific">Pseudomonas synxantha</name>
    <dbReference type="NCBI Taxonomy" id="47883"/>
    <lineage>
        <taxon>Bacteria</taxon>
        <taxon>Pseudomonadati</taxon>
        <taxon>Pseudomonadota</taxon>
        <taxon>Gammaproteobacteria</taxon>
        <taxon>Pseudomonadales</taxon>
        <taxon>Pseudomonadaceae</taxon>
        <taxon>Pseudomonas</taxon>
    </lineage>
</organism>
<protein>
    <submittedName>
        <fullName evidence="1">Uncharacterized protein</fullName>
    </submittedName>
</protein>
<keyword evidence="2" id="KW-1185">Reference proteome</keyword>
<evidence type="ECO:0000313" key="1">
    <source>
        <dbReference type="EMBL" id="MBI6562752.1"/>
    </source>
</evidence>
<comment type="caution">
    <text evidence="1">The sequence shown here is derived from an EMBL/GenBank/DDBJ whole genome shotgun (WGS) entry which is preliminary data.</text>
</comment>
<evidence type="ECO:0000313" key="2">
    <source>
        <dbReference type="Proteomes" id="UP000648914"/>
    </source>
</evidence>
<accession>A0ABS0UAZ0</accession>
<dbReference type="Proteomes" id="UP000648914">
    <property type="component" value="Unassembled WGS sequence"/>
</dbReference>
<dbReference type="EMBL" id="JAEILG010000003">
    <property type="protein sequence ID" value="MBI6562752.1"/>
    <property type="molecule type" value="Genomic_DNA"/>
</dbReference>
<sequence>MTEPTIETARAQGPTGTYRFSASTNAPLYPFHGHLDVSWSINAGRLTLTTSQYMIDKANNEGGNNANINITLRGNPWHGPSKGDCIQDARWHAWVTSTSSAIVGGNMDVDVEFIFDKSWANDPKVTKRLSIYP</sequence>
<dbReference type="RefSeq" id="WP_198720220.1">
    <property type="nucleotide sequence ID" value="NZ_JAEIKU010000069.1"/>
</dbReference>
<proteinExistence type="predicted"/>
<reference evidence="1 2" key="1">
    <citation type="submission" date="2020-12" db="EMBL/GenBank/DDBJ databases">
        <title>Comparative genomic insights into the epidemiology and virulence of plant pathogenic Pseudomonads from Turkey.</title>
        <authorList>
            <person name="Dillon M."/>
            <person name="Ruiz-Bedoya T."/>
            <person name="Bendalovic-Torma C."/>
            <person name="Guttman K.M."/>
            <person name="Kwak H."/>
            <person name="Middleton M.A."/>
            <person name="Wang P.W."/>
            <person name="Horuz S."/>
            <person name="Aysan Y."/>
            <person name="Guttman D.S."/>
        </authorList>
    </citation>
    <scope>NUCLEOTIDE SEQUENCE [LARGE SCALE GENOMIC DNA]</scope>
    <source>
        <strain evidence="1 2">S5_IA_2b</strain>
    </source>
</reference>